<sequence>MNDQQIITMLETLRKYKDCEITHRIQHHLIKFNEKSNRFEMTNLETDCTKSYDDISDVSKVINRIIQKSLSTE</sequence>
<gene>
    <name evidence="1" type="ORF">ACFSKK_00660</name>
</gene>
<proteinExistence type="predicted"/>
<dbReference type="Proteomes" id="UP001597318">
    <property type="component" value="Unassembled WGS sequence"/>
</dbReference>
<protein>
    <recommendedName>
        <fullName evidence="3">Spore coat protein</fullName>
    </recommendedName>
</protein>
<evidence type="ECO:0000313" key="2">
    <source>
        <dbReference type="Proteomes" id="UP001597318"/>
    </source>
</evidence>
<accession>A0ABW5BTM2</accession>
<dbReference type="EMBL" id="JBHUIK010000001">
    <property type="protein sequence ID" value="MFD2212216.1"/>
    <property type="molecule type" value="Genomic_DNA"/>
</dbReference>
<reference evidence="2" key="1">
    <citation type="journal article" date="2019" name="Int. J. Syst. Evol. Microbiol.">
        <title>The Global Catalogue of Microorganisms (GCM) 10K type strain sequencing project: providing services to taxonomists for standard genome sequencing and annotation.</title>
        <authorList>
            <consortium name="The Broad Institute Genomics Platform"/>
            <consortium name="The Broad Institute Genome Sequencing Center for Infectious Disease"/>
            <person name="Wu L."/>
            <person name="Ma J."/>
        </authorList>
    </citation>
    <scope>NUCLEOTIDE SEQUENCE [LARGE SCALE GENOMIC DNA]</scope>
    <source>
        <strain evidence="2">CGMCC 1.15474</strain>
    </source>
</reference>
<organism evidence="1 2">
    <name type="scientific">Metabacillus endolithicus</name>
    <dbReference type="NCBI Taxonomy" id="1535204"/>
    <lineage>
        <taxon>Bacteria</taxon>
        <taxon>Bacillati</taxon>
        <taxon>Bacillota</taxon>
        <taxon>Bacilli</taxon>
        <taxon>Bacillales</taxon>
        <taxon>Bacillaceae</taxon>
        <taxon>Metabacillus</taxon>
    </lineage>
</organism>
<evidence type="ECO:0008006" key="3">
    <source>
        <dbReference type="Google" id="ProtNLM"/>
    </source>
</evidence>
<dbReference type="RefSeq" id="WP_247342835.1">
    <property type="nucleotide sequence ID" value="NZ_CP095550.1"/>
</dbReference>
<comment type="caution">
    <text evidence="1">The sequence shown here is derived from an EMBL/GenBank/DDBJ whole genome shotgun (WGS) entry which is preliminary data.</text>
</comment>
<keyword evidence="2" id="KW-1185">Reference proteome</keyword>
<evidence type="ECO:0000313" key="1">
    <source>
        <dbReference type="EMBL" id="MFD2212216.1"/>
    </source>
</evidence>
<name>A0ABW5BTM2_9BACI</name>